<feature type="transmembrane region" description="Helical" evidence="1">
    <location>
        <begin position="189"/>
        <end position="209"/>
    </location>
</feature>
<dbReference type="AlphaFoldDB" id="A0AA36MNH7"/>
<dbReference type="EMBL" id="CAUJNA010000233">
    <property type="protein sequence ID" value="CAJ1374143.1"/>
    <property type="molecule type" value="Genomic_DNA"/>
</dbReference>
<feature type="transmembrane region" description="Helical" evidence="1">
    <location>
        <begin position="158"/>
        <end position="177"/>
    </location>
</feature>
<evidence type="ECO:0000313" key="2">
    <source>
        <dbReference type="EMBL" id="CAJ1374143.1"/>
    </source>
</evidence>
<evidence type="ECO:0000256" key="1">
    <source>
        <dbReference type="SAM" id="Phobius"/>
    </source>
</evidence>
<name>A0AA36MNH7_9DINO</name>
<feature type="transmembrane region" description="Helical" evidence="1">
    <location>
        <begin position="36"/>
        <end position="55"/>
    </location>
</feature>
<keyword evidence="3" id="KW-1185">Reference proteome</keyword>
<reference evidence="2" key="1">
    <citation type="submission" date="2023-08" db="EMBL/GenBank/DDBJ databases">
        <authorList>
            <person name="Chen Y."/>
            <person name="Shah S."/>
            <person name="Dougan E. K."/>
            <person name="Thang M."/>
            <person name="Chan C."/>
        </authorList>
    </citation>
    <scope>NUCLEOTIDE SEQUENCE</scope>
</reference>
<dbReference type="Proteomes" id="UP001178507">
    <property type="component" value="Unassembled WGS sequence"/>
</dbReference>
<comment type="caution">
    <text evidence="2">The sequence shown here is derived from an EMBL/GenBank/DDBJ whole genome shotgun (WGS) entry which is preliminary data.</text>
</comment>
<keyword evidence="1" id="KW-1133">Transmembrane helix</keyword>
<accession>A0AA36MNH7</accession>
<sequence>MLMACFSLCNASLPIASHVCKLRMAAASKYLVRVRVGLHVLLDIIFLVRAASLMLQSWLASLSGRVFDFILDTCFRVAPSFLQVYTFESMGQSEDTSRNVISNILATTVPEAAKHVQSQVELKAGLAPKLSLQIVAVIAGFLLLSAITAWSLRPSASRLGFGRCLNSAICGPLYLLAGEDRSVPETCGYVWRLICLRGLFLASMVAFAWQDVKATHAEVFFAPCSNENVSYRMLALAGVCSGPHWHRLFCCRCHQEFCPAEFGATRS</sequence>
<keyword evidence="1" id="KW-0812">Transmembrane</keyword>
<gene>
    <name evidence="2" type="ORF">EVOR1521_LOCUS3769</name>
</gene>
<organism evidence="2 3">
    <name type="scientific">Effrenium voratum</name>
    <dbReference type="NCBI Taxonomy" id="2562239"/>
    <lineage>
        <taxon>Eukaryota</taxon>
        <taxon>Sar</taxon>
        <taxon>Alveolata</taxon>
        <taxon>Dinophyceae</taxon>
        <taxon>Suessiales</taxon>
        <taxon>Symbiodiniaceae</taxon>
        <taxon>Effrenium</taxon>
    </lineage>
</organism>
<proteinExistence type="predicted"/>
<keyword evidence="1" id="KW-0472">Membrane</keyword>
<evidence type="ECO:0000313" key="3">
    <source>
        <dbReference type="Proteomes" id="UP001178507"/>
    </source>
</evidence>
<protein>
    <submittedName>
        <fullName evidence="2">Uncharacterized protein</fullName>
    </submittedName>
</protein>
<feature type="transmembrane region" description="Helical" evidence="1">
    <location>
        <begin position="130"/>
        <end position="152"/>
    </location>
</feature>